<dbReference type="InterPro" id="IPR005509">
    <property type="entry name" value="AfsA_hotdog_dom"/>
</dbReference>
<proteinExistence type="predicted"/>
<dbReference type="NCBIfam" id="NF041195">
    <property type="entry name" value="ScbA_BarX_GamBu"/>
    <property type="match status" value="1"/>
</dbReference>
<dbReference type="InterPro" id="IPR029069">
    <property type="entry name" value="HotDog_dom_sf"/>
</dbReference>
<protein>
    <submittedName>
        <fullName evidence="3">ScbA/BarX family gamma-butyrolactone biosynthesis protein</fullName>
    </submittedName>
</protein>
<name>A0ABT5GAF4_9ACTN</name>
<evidence type="ECO:0000313" key="3">
    <source>
        <dbReference type="EMBL" id="MDC2961467.1"/>
    </source>
</evidence>
<dbReference type="SUPFAM" id="SSF54637">
    <property type="entry name" value="Thioesterase/thiol ester dehydrase-isomerase"/>
    <property type="match status" value="1"/>
</dbReference>
<accession>A0ABT5GAF4</accession>
<dbReference type="Pfam" id="PF03756">
    <property type="entry name" value="AfsA"/>
    <property type="match status" value="2"/>
</dbReference>
<feature type="domain" description="A-factor biosynthesis hotdog" evidence="2">
    <location>
        <begin position="43"/>
        <end position="176"/>
    </location>
</feature>
<comment type="caution">
    <text evidence="3">The sequence shown here is derived from an EMBL/GenBank/DDBJ whole genome shotgun (WGS) entry which is preliminary data.</text>
</comment>
<organism evidence="3 4">
    <name type="scientific">Streptomyces gilvifuscus</name>
    <dbReference type="NCBI Taxonomy" id="1550617"/>
    <lineage>
        <taxon>Bacteria</taxon>
        <taxon>Bacillati</taxon>
        <taxon>Actinomycetota</taxon>
        <taxon>Actinomycetes</taxon>
        <taxon>Kitasatosporales</taxon>
        <taxon>Streptomycetaceae</taxon>
        <taxon>Streptomyces</taxon>
    </lineage>
</organism>
<dbReference type="Proteomes" id="UP001221328">
    <property type="component" value="Unassembled WGS sequence"/>
</dbReference>
<sequence length="329" mass="35672">MSVSTYRTNRVIPGMTHPQGTSAPAGGGALAFQSLTSTVPKELVHRASVAEVMLTDWARRGEDRFILAAQWPRGHSFFTAVDGCHDPLLAAETIRQAGLLLAHAEYAVPFGHQFLVSDLSVAVRPAHMRVAASPASLELEVSCRDIKERRGELTGLRIEVDIHRDGQLTATGGGALTCIPPRVYQRLRGTQGPDGVQVLPLTAPEPPQRVGRMSPMDVVLSPIGEPGRWQLRVDTRHPALFDHPLDHVPGMLLIEAARQAATATLGHASLPLTVESQFLRYVELDTPCLIEASVTDGTDEQDTQRVHVTARQNATTVFSCTLTMAPPHH</sequence>
<dbReference type="EMBL" id="JAQOSK010000038">
    <property type="protein sequence ID" value="MDC2961467.1"/>
    <property type="molecule type" value="Genomic_DNA"/>
</dbReference>
<reference evidence="3 4" key="1">
    <citation type="journal article" date="2015" name="Int. J. Syst. Evol. Microbiol.">
        <title>Streptomyces gilvifuscus sp. nov., an actinomycete that produces antibacterial compounds isolated from soil.</title>
        <authorList>
            <person name="Nguyen T.M."/>
            <person name="Kim J."/>
        </authorList>
    </citation>
    <scope>NUCLEOTIDE SEQUENCE [LARGE SCALE GENOMIC DNA]</scope>
    <source>
        <strain evidence="3 4">T113</strain>
    </source>
</reference>
<evidence type="ECO:0000313" key="4">
    <source>
        <dbReference type="Proteomes" id="UP001221328"/>
    </source>
</evidence>
<feature type="domain" description="A-factor biosynthesis hotdog" evidence="2">
    <location>
        <begin position="210"/>
        <end position="324"/>
    </location>
</feature>
<evidence type="ECO:0000256" key="1">
    <source>
        <dbReference type="SAM" id="MobiDB-lite"/>
    </source>
</evidence>
<dbReference type="RefSeq" id="WP_272179280.1">
    <property type="nucleotide sequence ID" value="NZ_JAQOSK010000038.1"/>
</dbReference>
<feature type="region of interest" description="Disordered" evidence="1">
    <location>
        <begin position="1"/>
        <end position="23"/>
    </location>
</feature>
<keyword evidence="4" id="KW-1185">Reference proteome</keyword>
<dbReference type="InterPro" id="IPR047757">
    <property type="entry name" value="AfsA-like"/>
</dbReference>
<gene>
    <name evidence="3" type="ORF">PO587_44320</name>
</gene>
<evidence type="ECO:0000259" key="2">
    <source>
        <dbReference type="Pfam" id="PF03756"/>
    </source>
</evidence>